<proteinExistence type="inferred from homology"/>
<evidence type="ECO:0000256" key="3">
    <source>
        <dbReference type="ARBA" id="ARBA00022577"/>
    </source>
</evidence>
<dbReference type="AlphaFoldDB" id="A0A5D2HI19"/>
<dbReference type="EMBL" id="CM017688">
    <property type="protein sequence ID" value="TYH29853.1"/>
    <property type="molecule type" value="Genomic_DNA"/>
</dbReference>
<dbReference type="InterPro" id="IPR036574">
    <property type="entry name" value="Scorpion_toxin-like_sf"/>
</dbReference>
<reference evidence="9 10" key="1">
    <citation type="submission" date="2019-06" db="EMBL/GenBank/DDBJ databases">
        <title>WGS assembly of Gossypium darwinii.</title>
        <authorList>
            <person name="Chen Z.J."/>
            <person name="Sreedasyam A."/>
            <person name="Ando A."/>
            <person name="Song Q."/>
            <person name="De L."/>
            <person name="Hulse-Kemp A."/>
            <person name="Ding M."/>
            <person name="Ye W."/>
            <person name="Kirkbride R."/>
            <person name="Jenkins J."/>
            <person name="Plott C."/>
            <person name="Lovell J."/>
            <person name="Lin Y.-M."/>
            <person name="Vaughn R."/>
            <person name="Liu B."/>
            <person name="Li W."/>
            <person name="Simpson S."/>
            <person name="Scheffler B."/>
            <person name="Saski C."/>
            <person name="Grover C."/>
            <person name="Hu G."/>
            <person name="Conover J."/>
            <person name="Carlson J."/>
            <person name="Shu S."/>
            <person name="Boston L."/>
            <person name="Williams M."/>
            <person name="Peterson D."/>
            <person name="Mcgee K."/>
            <person name="Jones D."/>
            <person name="Wendel J."/>
            <person name="Stelly D."/>
            <person name="Grimwood J."/>
            <person name="Schmutz J."/>
        </authorList>
    </citation>
    <scope>NUCLEOTIDE SEQUENCE [LARGE SCALE GENOMIC DNA]</scope>
    <source>
        <strain evidence="9">1808015.09</strain>
    </source>
</reference>
<dbReference type="PROSITE" id="PS00940">
    <property type="entry name" value="GAMMA_THIONIN"/>
    <property type="match status" value="1"/>
</dbReference>
<keyword evidence="3" id="KW-0295">Fungicide</keyword>
<dbReference type="PRINTS" id="PR00288">
    <property type="entry name" value="PUROTHIONIN"/>
</dbReference>
<feature type="chain" id="PRO_5022993419" description="Knottins-like domain-containing protein" evidence="7">
    <location>
        <begin position="28"/>
        <end position="78"/>
    </location>
</feature>
<feature type="signal peptide" evidence="7">
    <location>
        <begin position="1"/>
        <end position="27"/>
    </location>
</feature>
<comment type="similarity">
    <text evidence="1">Belongs to the DEFL family.</text>
</comment>
<dbReference type="CDD" id="cd00107">
    <property type="entry name" value="Knot1"/>
    <property type="match status" value="1"/>
</dbReference>
<dbReference type="Proteomes" id="UP000323506">
    <property type="component" value="Chromosome A01"/>
</dbReference>
<keyword evidence="2" id="KW-0929">Antimicrobial</keyword>
<dbReference type="SUPFAM" id="SSF57095">
    <property type="entry name" value="Scorpion toxin-like"/>
    <property type="match status" value="1"/>
</dbReference>
<evidence type="ECO:0000256" key="2">
    <source>
        <dbReference type="ARBA" id="ARBA00022529"/>
    </source>
</evidence>
<dbReference type="Gene3D" id="3.30.30.10">
    <property type="entry name" value="Knottin, scorpion toxin-like"/>
    <property type="match status" value="1"/>
</dbReference>
<evidence type="ECO:0000313" key="9">
    <source>
        <dbReference type="EMBL" id="TYH29853.1"/>
    </source>
</evidence>
<evidence type="ECO:0000313" key="10">
    <source>
        <dbReference type="Proteomes" id="UP000323506"/>
    </source>
</evidence>
<organism evidence="9 10">
    <name type="scientific">Gossypium darwinii</name>
    <name type="common">Darwin's cotton</name>
    <name type="synonym">Gossypium barbadense var. darwinii</name>
    <dbReference type="NCBI Taxonomy" id="34276"/>
    <lineage>
        <taxon>Eukaryota</taxon>
        <taxon>Viridiplantae</taxon>
        <taxon>Streptophyta</taxon>
        <taxon>Embryophyta</taxon>
        <taxon>Tracheophyta</taxon>
        <taxon>Spermatophyta</taxon>
        <taxon>Magnoliopsida</taxon>
        <taxon>eudicotyledons</taxon>
        <taxon>Gunneridae</taxon>
        <taxon>Pentapetalae</taxon>
        <taxon>rosids</taxon>
        <taxon>malvids</taxon>
        <taxon>Malvales</taxon>
        <taxon>Malvaceae</taxon>
        <taxon>Malvoideae</taxon>
        <taxon>Gossypium</taxon>
    </lineage>
</organism>
<dbReference type="Pfam" id="PF00304">
    <property type="entry name" value="Gamma-thionin"/>
    <property type="match status" value="1"/>
</dbReference>
<feature type="domain" description="Knottins-like" evidence="8">
    <location>
        <begin position="32"/>
        <end position="78"/>
    </location>
</feature>
<evidence type="ECO:0000256" key="5">
    <source>
        <dbReference type="ARBA" id="ARBA00022821"/>
    </source>
</evidence>
<evidence type="ECO:0000256" key="6">
    <source>
        <dbReference type="ARBA" id="ARBA00023157"/>
    </source>
</evidence>
<gene>
    <name evidence="9" type="ORF">ES288_A01G045700v1</name>
</gene>
<keyword evidence="6" id="KW-1015">Disulfide bond</keyword>
<keyword evidence="5" id="KW-0611">Plant defense</keyword>
<keyword evidence="4 7" id="KW-0732">Signal</keyword>
<name>A0A5D2HI19_GOSDA</name>
<dbReference type="InterPro" id="IPR003614">
    <property type="entry name" value="Knottins"/>
</dbReference>
<protein>
    <recommendedName>
        <fullName evidence="8">Knottins-like domain-containing protein</fullName>
    </recommendedName>
</protein>
<sequence length="78" mass="8769">MERSSRSASALILLMLVLITTEIGTMAMEDRICQSRSTEYRGMCLFDVNCDNICKTEPGFTGGHCHSFFRSCYCTKPC</sequence>
<evidence type="ECO:0000259" key="8">
    <source>
        <dbReference type="SMART" id="SM00505"/>
    </source>
</evidence>
<dbReference type="GO" id="GO:0050832">
    <property type="term" value="P:defense response to fungus"/>
    <property type="evidence" value="ECO:0007669"/>
    <property type="project" value="UniProtKB-KW"/>
</dbReference>
<accession>A0A5D2HI19</accession>
<dbReference type="InterPro" id="IPR008176">
    <property type="entry name" value="Defensin_plant"/>
</dbReference>
<dbReference type="GO" id="GO:0031640">
    <property type="term" value="P:killing of cells of another organism"/>
    <property type="evidence" value="ECO:0007669"/>
    <property type="project" value="UniProtKB-KW"/>
</dbReference>
<keyword evidence="10" id="KW-1185">Reference proteome</keyword>
<dbReference type="PANTHER" id="PTHR33147:SF39">
    <property type="entry name" value="DRO1 PROTEIN-RELATED"/>
    <property type="match status" value="1"/>
</dbReference>
<evidence type="ECO:0000256" key="1">
    <source>
        <dbReference type="ARBA" id="ARBA00006722"/>
    </source>
</evidence>
<evidence type="ECO:0000256" key="7">
    <source>
        <dbReference type="SAM" id="SignalP"/>
    </source>
</evidence>
<evidence type="ECO:0000256" key="4">
    <source>
        <dbReference type="ARBA" id="ARBA00022729"/>
    </source>
</evidence>
<dbReference type="PANTHER" id="PTHR33147">
    <property type="entry name" value="DEFENSIN-LIKE PROTEIN 1"/>
    <property type="match status" value="1"/>
</dbReference>
<dbReference type="SMART" id="SM00505">
    <property type="entry name" value="Knot1"/>
    <property type="match status" value="1"/>
</dbReference>